<keyword evidence="11" id="KW-1185">Reference proteome</keyword>
<name>A0A7M2T9E0_STRCW</name>
<evidence type="ECO:0000256" key="4">
    <source>
        <dbReference type="ARBA" id="ARBA00022692"/>
    </source>
</evidence>
<feature type="transmembrane region" description="Helical" evidence="8">
    <location>
        <begin position="256"/>
        <end position="273"/>
    </location>
</feature>
<dbReference type="Gene3D" id="1.20.1250.20">
    <property type="entry name" value="MFS general substrate transporter like domains"/>
    <property type="match status" value="2"/>
</dbReference>
<keyword evidence="4 8" id="KW-0812">Transmembrane</keyword>
<keyword evidence="3" id="KW-1003">Cell membrane</keyword>
<proteinExistence type="predicted"/>
<dbReference type="Proteomes" id="UP000594008">
    <property type="component" value="Chromosome"/>
</dbReference>
<comment type="subcellular location">
    <subcellularLocation>
        <location evidence="1">Cell membrane</location>
        <topology evidence="1">Multi-pass membrane protein</topology>
    </subcellularLocation>
</comment>
<dbReference type="CDD" id="cd06173">
    <property type="entry name" value="MFS_MefA_like"/>
    <property type="match status" value="1"/>
</dbReference>
<dbReference type="PANTHER" id="PTHR23513:SF18">
    <property type="entry name" value="INTEGRAL MEMBRANE PROTEIN"/>
    <property type="match status" value="1"/>
</dbReference>
<dbReference type="KEGG" id="schf:IPT68_00250"/>
<evidence type="ECO:0000313" key="11">
    <source>
        <dbReference type="Proteomes" id="UP000594008"/>
    </source>
</evidence>
<evidence type="ECO:0000256" key="8">
    <source>
        <dbReference type="SAM" id="Phobius"/>
    </source>
</evidence>
<evidence type="ECO:0000256" key="7">
    <source>
        <dbReference type="SAM" id="MobiDB-lite"/>
    </source>
</evidence>
<evidence type="ECO:0000259" key="9">
    <source>
        <dbReference type="PROSITE" id="PS50850"/>
    </source>
</evidence>
<feature type="transmembrane region" description="Helical" evidence="8">
    <location>
        <begin position="79"/>
        <end position="97"/>
    </location>
</feature>
<dbReference type="SUPFAM" id="SSF103473">
    <property type="entry name" value="MFS general substrate transporter"/>
    <property type="match status" value="1"/>
</dbReference>
<dbReference type="Pfam" id="PF05977">
    <property type="entry name" value="MFS_3"/>
    <property type="match status" value="1"/>
</dbReference>
<dbReference type="InterPro" id="IPR020846">
    <property type="entry name" value="MFS_dom"/>
</dbReference>
<dbReference type="AlphaFoldDB" id="A0A7M2T9E0"/>
<feature type="transmembrane region" description="Helical" evidence="8">
    <location>
        <begin position="285"/>
        <end position="304"/>
    </location>
</feature>
<dbReference type="GO" id="GO:0005886">
    <property type="term" value="C:plasma membrane"/>
    <property type="evidence" value="ECO:0007669"/>
    <property type="project" value="UniProtKB-SubCell"/>
</dbReference>
<evidence type="ECO:0000256" key="5">
    <source>
        <dbReference type="ARBA" id="ARBA00022989"/>
    </source>
</evidence>
<evidence type="ECO:0000256" key="1">
    <source>
        <dbReference type="ARBA" id="ARBA00004651"/>
    </source>
</evidence>
<keyword evidence="5 8" id="KW-1133">Transmembrane helix</keyword>
<protein>
    <submittedName>
        <fullName evidence="10">MFS transporter</fullName>
    </submittedName>
</protein>
<feature type="transmembrane region" description="Helical" evidence="8">
    <location>
        <begin position="354"/>
        <end position="375"/>
    </location>
</feature>
<dbReference type="RefSeq" id="WP_189702144.1">
    <property type="nucleotide sequence ID" value="NZ_BMTA01000039.1"/>
</dbReference>
<dbReference type="GO" id="GO:0022857">
    <property type="term" value="F:transmembrane transporter activity"/>
    <property type="evidence" value="ECO:0007669"/>
    <property type="project" value="InterPro"/>
</dbReference>
<reference evidence="10 11" key="1">
    <citation type="submission" date="2020-10" db="EMBL/GenBank/DDBJ databases">
        <title>Streptomyces chromofuscus complate genome analysis.</title>
        <authorList>
            <person name="Anwar N."/>
        </authorList>
    </citation>
    <scope>NUCLEOTIDE SEQUENCE [LARGE SCALE GENOMIC DNA]</scope>
    <source>
        <strain evidence="10 11">DSM 40273</strain>
    </source>
</reference>
<organism evidence="10 11">
    <name type="scientific">Streptomyces chromofuscus</name>
    <dbReference type="NCBI Taxonomy" id="42881"/>
    <lineage>
        <taxon>Bacteria</taxon>
        <taxon>Bacillati</taxon>
        <taxon>Actinomycetota</taxon>
        <taxon>Actinomycetes</taxon>
        <taxon>Kitasatosporales</taxon>
        <taxon>Streptomycetaceae</taxon>
        <taxon>Streptomyces</taxon>
    </lineage>
</organism>
<accession>A0A7M2T9E0</accession>
<keyword evidence="6 8" id="KW-0472">Membrane</keyword>
<dbReference type="InterPro" id="IPR010290">
    <property type="entry name" value="TM_effector"/>
</dbReference>
<dbReference type="PROSITE" id="PS50850">
    <property type="entry name" value="MFS"/>
    <property type="match status" value="1"/>
</dbReference>
<feature type="region of interest" description="Disordered" evidence="7">
    <location>
        <begin position="402"/>
        <end position="456"/>
    </location>
</feature>
<evidence type="ECO:0000256" key="2">
    <source>
        <dbReference type="ARBA" id="ARBA00022448"/>
    </source>
</evidence>
<feature type="compositionally biased region" description="Low complexity" evidence="7">
    <location>
        <begin position="417"/>
        <end position="432"/>
    </location>
</feature>
<feature type="transmembrane region" description="Helical" evidence="8">
    <location>
        <begin position="310"/>
        <end position="334"/>
    </location>
</feature>
<evidence type="ECO:0000256" key="3">
    <source>
        <dbReference type="ARBA" id="ARBA00022475"/>
    </source>
</evidence>
<dbReference type="PANTHER" id="PTHR23513">
    <property type="entry name" value="INTEGRAL MEMBRANE EFFLUX PROTEIN-RELATED"/>
    <property type="match status" value="1"/>
</dbReference>
<dbReference type="EMBL" id="CP063374">
    <property type="protein sequence ID" value="QOV44533.1"/>
    <property type="molecule type" value="Genomic_DNA"/>
</dbReference>
<feature type="domain" description="Major facilitator superfamily (MFS) profile" evidence="9">
    <location>
        <begin position="1"/>
        <end position="194"/>
    </location>
</feature>
<keyword evidence="2" id="KW-0813">Transport</keyword>
<dbReference type="InterPro" id="IPR036259">
    <property type="entry name" value="MFS_trans_sf"/>
</dbReference>
<evidence type="ECO:0000256" key="6">
    <source>
        <dbReference type="ARBA" id="ARBA00023136"/>
    </source>
</evidence>
<feature type="transmembrane region" description="Helical" evidence="8">
    <location>
        <begin position="221"/>
        <end position="244"/>
    </location>
</feature>
<feature type="transmembrane region" description="Helical" evidence="8">
    <location>
        <begin position="381"/>
        <end position="397"/>
    </location>
</feature>
<feature type="compositionally biased region" description="Basic and acidic residues" evidence="7">
    <location>
        <begin position="447"/>
        <end position="456"/>
    </location>
</feature>
<gene>
    <name evidence="10" type="ORF">IPT68_00250</name>
</gene>
<evidence type="ECO:0000313" key="10">
    <source>
        <dbReference type="EMBL" id="QOV44533.1"/>
    </source>
</evidence>
<feature type="transmembrane region" description="Helical" evidence="8">
    <location>
        <begin position="161"/>
        <end position="186"/>
    </location>
</feature>
<feature type="compositionally biased region" description="Pro residues" evidence="7">
    <location>
        <begin position="406"/>
        <end position="416"/>
    </location>
</feature>
<sequence>MRFPTNGPLANPGFRRLWTAGFVSEIGDWMFMIAMPVYVYQLTGSVTATAANFILELLPGLALSPVAGVLADRWDRRRLMVGVSTLQIVALLPLLAVDGPGQLYLVNLVTCVQAALATVFQPAKYALLPSLVEPADISAANGLTSLNGNLARLLGASLGGFVLAGLGLPGILLIDAASFLLAVLLLSRPFPVQQPAAAKERVWRAWADGLREIRNRRGLRLMVLPVGLIGLAQGLFAVLFVVFVTERLGGGESETGLLRGIQAVGGMVGGALVGTLARRTDPSRLLGWALLVFSAMTALTWNSTYLTTSIGFYVVLFAVLGAPGIGVFAGRMAIVQIHTSDATRGRVLASFQSVFDGFQALGMILAGILAGPLGLPLTLDIQAALLGLAGLLALWHFRPSAQPTPTTGPPADPAPPHACTAPAATPDNTTPTAAPPAGRPAGAAPKRQAETMRRAR</sequence>